<feature type="transmembrane region" description="Helical" evidence="9">
    <location>
        <begin position="631"/>
        <end position="656"/>
    </location>
</feature>
<evidence type="ECO:0000256" key="2">
    <source>
        <dbReference type="ARBA" id="ARBA00007200"/>
    </source>
</evidence>
<comment type="caution">
    <text evidence="11">The sequence shown here is derived from an EMBL/GenBank/DDBJ whole genome shotgun (WGS) entry which is preliminary data.</text>
</comment>
<keyword evidence="6 9" id="KW-0472">Membrane</keyword>
<dbReference type="Pfam" id="PF08016">
    <property type="entry name" value="PKD_channel"/>
    <property type="match status" value="1"/>
</dbReference>
<dbReference type="PROSITE" id="PS50095">
    <property type="entry name" value="PLAT"/>
    <property type="match status" value="1"/>
</dbReference>
<dbReference type="GO" id="GO:0016020">
    <property type="term" value="C:membrane"/>
    <property type="evidence" value="ECO:0007669"/>
    <property type="project" value="UniProtKB-SubCell"/>
</dbReference>
<feature type="transmembrane region" description="Helical" evidence="9">
    <location>
        <begin position="324"/>
        <end position="352"/>
    </location>
</feature>
<evidence type="ECO:0000256" key="6">
    <source>
        <dbReference type="ARBA" id="ARBA00023136"/>
    </source>
</evidence>
<evidence type="ECO:0000256" key="1">
    <source>
        <dbReference type="ARBA" id="ARBA00004141"/>
    </source>
</evidence>
<keyword evidence="3 9" id="KW-0812">Transmembrane</keyword>
<dbReference type="InterPro" id="IPR036392">
    <property type="entry name" value="PLAT/LH2_dom_sf"/>
</dbReference>
<sequence length="1000" mass="113230">MFEVKNISVQVEEVINNSDMKCICNHLTSFGGGYLGPPNDVSFVKVFRELRSPNESGKFLVLAILQATLLLYLVAIVFARREDRKDRAKLQDSEPPVFYQASELANCRYELTIKTGSGTTANVSFVLFGVEGRSDILTIRQDFDAGFHLKFARGTEHKFAAILDKILGDIYNLHVSHDNSGNDPSWFFWKFSFETWLSLEDESLSNECSQSPSNAQGSITAGALREMFSDGHLWMSILTKTPGSCFSRFQRISLCLCLLYCTMDASAVFYYLGNEPSQKISLGPLRFSARQALTSLRSILLTLPTHIIITLFRKASANPHNRFWRCVLFLTWGLLCLVTATGLTVSYSLMWGSEKSHEWMSSVSVSIFQDSFVLQPKCFFLAVLATMLSNCRVRKVFCSKQSPVESADDNRGSTSTKPNELSASRKKSVAMARLVGVLTYGNRDFSRYLFVKTLEDHTESFAEVKDETSFWNWINESLITYLYSINQESSELASTVIGMVRMRQLRFNAFRTKSHNGGNSLAQSPTLAKMNTESLFVLRKEPRHSGSIRVQFHGYIKQQANSTLLQNGAAMLSMVAVGIWLSWATKKKLPDLESIVKQVPSCWKFLQTGQATVKRSIDTISLYTTESFLHIFQGICFVFFIAMVIFKIGETIAYLVRGRCRYVCSFRCLLDFGHLATSILLLVSSFMKSYLTKMSVLRLDENTFAHVNFETPLLWAEVENSLLAFLTCLTTFKRLQLTYFNFYTRLFSNALRIWMHDLLSFCMVLSIIFLAFLHTGILVFGPSIGRYASFWRAFAFQLEITLGKVKARPIKELAEGIPIFGHLFAVSLLFSITIVLMNFFVSTLNDSLAKAKTVEVDKETEQAVTAGQPVNTIVDKTNGVNVSSENKENERKGEKMREGETTERGNRAIFFDKISKCLKTKAFFDEISEQLKTIDTLQLPILRLKVDKVSRRIDDAISNDVDIREPSTVNQKGKRRIQFGNSVTIPFTEHRNPFPQQEKV</sequence>
<proteinExistence type="inferred from homology"/>
<evidence type="ECO:0000256" key="5">
    <source>
        <dbReference type="ARBA" id="ARBA00022989"/>
    </source>
</evidence>
<evidence type="ECO:0000256" key="4">
    <source>
        <dbReference type="ARBA" id="ARBA00022729"/>
    </source>
</evidence>
<feature type="compositionally biased region" description="Basic and acidic residues" evidence="8">
    <location>
        <begin position="885"/>
        <end position="901"/>
    </location>
</feature>
<feature type="domain" description="PLAT" evidence="10">
    <location>
        <begin position="107"/>
        <end position="226"/>
    </location>
</feature>
<evidence type="ECO:0000259" key="10">
    <source>
        <dbReference type="PROSITE" id="PS50095"/>
    </source>
</evidence>
<protein>
    <recommendedName>
        <fullName evidence="10">PLAT domain-containing protein</fullName>
    </recommendedName>
</protein>
<dbReference type="AlphaFoldDB" id="A0A3M6U9Z1"/>
<keyword evidence="4" id="KW-0732">Signal</keyword>
<dbReference type="InterPro" id="IPR001024">
    <property type="entry name" value="PLAT/LH2_dom"/>
</dbReference>
<dbReference type="Proteomes" id="UP000275408">
    <property type="component" value="Unassembled WGS sequence"/>
</dbReference>
<evidence type="ECO:0000256" key="7">
    <source>
        <dbReference type="PROSITE-ProRule" id="PRU00152"/>
    </source>
</evidence>
<accession>A0A3M6U9Z1</accession>
<keyword evidence="12" id="KW-1185">Reference proteome</keyword>
<evidence type="ECO:0000313" key="12">
    <source>
        <dbReference type="Proteomes" id="UP000275408"/>
    </source>
</evidence>
<feature type="compositionally biased region" description="Polar residues" evidence="8">
    <location>
        <begin position="412"/>
        <end position="422"/>
    </location>
</feature>
<dbReference type="PANTHER" id="PTHR10877">
    <property type="entry name" value="POLYCYSTIN FAMILY MEMBER"/>
    <property type="match status" value="1"/>
</dbReference>
<evidence type="ECO:0000256" key="8">
    <source>
        <dbReference type="SAM" id="MobiDB-lite"/>
    </source>
</evidence>
<dbReference type="OrthoDB" id="5964348at2759"/>
<dbReference type="InterPro" id="IPR051223">
    <property type="entry name" value="Polycystin"/>
</dbReference>
<organism evidence="11 12">
    <name type="scientific">Pocillopora damicornis</name>
    <name type="common">Cauliflower coral</name>
    <name type="synonym">Millepora damicornis</name>
    <dbReference type="NCBI Taxonomy" id="46731"/>
    <lineage>
        <taxon>Eukaryota</taxon>
        <taxon>Metazoa</taxon>
        <taxon>Cnidaria</taxon>
        <taxon>Anthozoa</taxon>
        <taxon>Hexacorallia</taxon>
        <taxon>Scleractinia</taxon>
        <taxon>Astrocoeniina</taxon>
        <taxon>Pocilloporidae</taxon>
        <taxon>Pocillopora</taxon>
    </lineage>
</organism>
<feature type="transmembrane region" description="Helical" evidence="9">
    <location>
        <begin position="59"/>
        <end position="79"/>
    </location>
</feature>
<dbReference type="SUPFAM" id="SSF49723">
    <property type="entry name" value="Lipase/lipooxygenase domain (PLAT/LH2 domain)"/>
    <property type="match status" value="1"/>
</dbReference>
<dbReference type="Pfam" id="PF01477">
    <property type="entry name" value="PLAT"/>
    <property type="match status" value="1"/>
</dbReference>
<feature type="region of interest" description="Disordered" evidence="8">
    <location>
        <begin position="403"/>
        <end position="424"/>
    </location>
</feature>
<name>A0A3M6U9Z1_POCDA</name>
<dbReference type="GO" id="GO:0005262">
    <property type="term" value="F:calcium channel activity"/>
    <property type="evidence" value="ECO:0007669"/>
    <property type="project" value="TreeGrafter"/>
</dbReference>
<evidence type="ECO:0000256" key="3">
    <source>
        <dbReference type="ARBA" id="ARBA00022692"/>
    </source>
</evidence>
<feature type="transmembrane region" description="Helical" evidence="9">
    <location>
        <begin position="564"/>
        <end position="583"/>
    </location>
</feature>
<dbReference type="EMBL" id="RCHS01001985">
    <property type="protein sequence ID" value="RMX50344.1"/>
    <property type="molecule type" value="Genomic_DNA"/>
</dbReference>
<feature type="transmembrane region" description="Helical" evidence="9">
    <location>
        <begin position="758"/>
        <end position="781"/>
    </location>
</feature>
<feature type="transmembrane region" description="Helical" evidence="9">
    <location>
        <begin position="819"/>
        <end position="841"/>
    </location>
</feature>
<dbReference type="Gene3D" id="1.10.287.70">
    <property type="match status" value="1"/>
</dbReference>
<comment type="caution">
    <text evidence="7">Lacks conserved residue(s) required for the propagation of feature annotation.</text>
</comment>
<feature type="transmembrane region" description="Helical" evidence="9">
    <location>
        <begin position="292"/>
        <end position="312"/>
    </location>
</feature>
<gene>
    <name evidence="11" type="ORF">pdam_00006935</name>
</gene>
<feature type="transmembrane region" description="Helical" evidence="9">
    <location>
        <begin position="372"/>
        <end position="391"/>
    </location>
</feature>
<dbReference type="PANTHER" id="PTHR10877:SF150">
    <property type="entry name" value="REJ DOMAIN-CONTAINING PROTEIN"/>
    <property type="match status" value="1"/>
</dbReference>
<dbReference type="GO" id="GO:0050982">
    <property type="term" value="P:detection of mechanical stimulus"/>
    <property type="evidence" value="ECO:0007669"/>
    <property type="project" value="TreeGrafter"/>
</dbReference>
<feature type="region of interest" description="Disordered" evidence="8">
    <location>
        <begin position="882"/>
        <end position="901"/>
    </location>
</feature>
<comment type="similarity">
    <text evidence="2">Belongs to the polycystin family.</text>
</comment>
<evidence type="ECO:0000313" key="11">
    <source>
        <dbReference type="EMBL" id="RMX50344.1"/>
    </source>
</evidence>
<reference evidence="11 12" key="1">
    <citation type="journal article" date="2018" name="Sci. Rep.">
        <title>Comparative analysis of the Pocillopora damicornis genome highlights role of immune system in coral evolution.</title>
        <authorList>
            <person name="Cunning R."/>
            <person name="Bay R.A."/>
            <person name="Gillette P."/>
            <person name="Baker A.C."/>
            <person name="Traylor-Knowles N."/>
        </authorList>
    </citation>
    <scope>NUCLEOTIDE SEQUENCE [LARGE SCALE GENOMIC DNA]</scope>
    <source>
        <strain evidence="11">RSMAS</strain>
        <tissue evidence="11">Whole animal</tissue>
    </source>
</reference>
<evidence type="ECO:0000256" key="9">
    <source>
        <dbReference type="SAM" id="Phobius"/>
    </source>
</evidence>
<keyword evidence="5 9" id="KW-1133">Transmembrane helix</keyword>
<dbReference type="InterPro" id="IPR013122">
    <property type="entry name" value="PKD1_2_channel"/>
</dbReference>
<comment type="subcellular location">
    <subcellularLocation>
        <location evidence="1">Membrane</location>
        <topology evidence="1">Multi-pass membrane protein</topology>
    </subcellularLocation>
</comment>
<feature type="transmembrane region" description="Helical" evidence="9">
    <location>
        <begin position="252"/>
        <end position="272"/>
    </location>
</feature>
<dbReference type="Gene3D" id="2.60.60.20">
    <property type="entry name" value="PLAT/LH2 domain"/>
    <property type="match status" value="1"/>
</dbReference>